<dbReference type="Pfam" id="PF06964">
    <property type="entry name" value="Alpha-L-AF_C"/>
    <property type="match status" value="1"/>
</dbReference>
<dbReference type="SUPFAM" id="SSF51445">
    <property type="entry name" value="(Trans)glycosidases"/>
    <property type="match status" value="1"/>
</dbReference>
<protein>
    <recommendedName>
        <fullName evidence="4">non-reducing end alpha-L-arabinofuranosidase</fullName>
        <ecNumber evidence="4">3.2.1.55</ecNumber>
    </recommendedName>
</protein>
<keyword evidence="11" id="KW-1185">Reference proteome</keyword>
<dbReference type="GO" id="GO:0046373">
    <property type="term" value="P:L-arabinose metabolic process"/>
    <property type="evidence" value="ECO:0007669"/>
    <property type="project" value="InterPro"/>
</dbReference>
<comment type="caution">
    <text evidence="10">The sequence shown here is derived from an EMBL/GenBank/DDBJ whole genome shotgun (WGS) entry which is preliminary data.</text>
</comment>
<dbReference type="GO" id="GO:0031222">
    <property type="term" value="P:arabinan catabolic process"/>
    <property type="evidence" value="ECO:0007669"/>
    <property type="project" value="UniProtKB-UniPathway"/>
</dbReference>
<evidence type="ECO:0000256" key="4">
    <source>
        <dbReference type="ARBA" id="ARBA00012670"/>
    </source>
</evidence>
<dbReference type="Gene3D" id="2.60.40.1180">
    <property type="entry name" value="Golgi alpha-mannosidase II"/>
    <property type="match status" value="1"/>
</dbReference>
<dbReference type="PANTHER" id="PTHR43576">
    <property type="entry name" value="ALPHA-L-ARABINOFURANOSIDASE C-RELATED"/>
    <property type="match status" value="1"/>
</dbReference>
<evidence type="ECO:0000256" key="2">
    <source>
        <dbReference type="ARBA" id="ARBA00004834"/>
    </source>
</evidence>
<dbReference type="EMBL" id="PDLN01000017">
    <property type="protein sequence ID" value="RDW62727.1"/>
    <property type="molecule type" value="Genomic_DNA"/>
</dbReference>
<proteinExistence type="inferred from homology"/>
<evidence type="ECO:0000256" key="5">
    <source>
        <dbReference type="ARBA" id="ARBA00022801"/>
    </source>
</evidence>
<keyword evidence="5" id="KW-0378">Hydrolase</keyword>
<dbReference type="UniPathway" id="UPA00667"/>
<feature type="domain" description="Alpha-L-arabinofuranosidase C-terminal" evidence="9">
    <location>
        <begin position="451"/>
        <end position="641"/>
    </location>
</feature>
<organism evidence="10 11">
    <name type="scientific">Coleophoma crateriformis</name>
    <dbReference type="NCBI Taxonomy" id="565419"/>
    <lineage>
        <taxon>Eukaryota</taxon>
        <taxon>Fungi</taxon>
        <taxon>Dikarya</taxon>
        <taxon>Ascomycota</taxon>
        <taxon>Pezizomycotina</taxon>
        <taxon>Leotiomycetes</taxon>
        <taxon>Helotiales</taxon>
        <taxon>Dermateaceae</taxon>
        <taxon>Coleophoma</taxon>
    </lineage>
</organism>
<accession>A0A3D8QLT7</accession>
<evidence type="ECO:0000256" key="3">
    <source>
        <dbReference type="ARBA" id="ARBA00007186"/>
    </source>
</evidence>
<comment type="similarity">
    <text evidence="3">Belongs to the glycosyl hydrolase 51 family.</text>
</comment>
<dbReference type="GO" id="GO:0046556">
    <property type="term" value="F:alpha-L-arabinofuranosidase activity"/>
    <property type="evidence" value="ECO:0007669"/>
    <property type="project" value="UniProtKB-EC"/>
</dbReference>
<dbReference type="PANTHER" id="PTHR43576:SF3">
    <property type="entry name" value="ALPHA-L-ARABINOFURANOSIDASE C"/>
    <property type="match status" value="1"/>
</dbReference>
<dbReference type="Proteomes" id="UP000256328">
    <property type="component" value="Unassembled WGS sequence"/>
</dbReference>
<comment type="pathway">
    <text evidence="2">Glycan metabolism; L-arabinan degradation.</text>
</comment>
<keyword evidence="6" id="KW-0119">Carbohydrate metabolism</keyword>
<sequence>MTTFTRIAETEAPSISIDVERRLSKIGIYPHSSNTKFVDEKTLMCGISDPNIYGGFTESVRELLLGPRDCSYGCLKILIQKTRNIQVNVMLDIILEILVESFPLFSLFQFNSSCPSVTDANTMISYTKDGWFKSFSKVANGHQQKLKFYLRRRTLPLRGLSHVHPYPLSQSMFRDRDQTTDLSLRHMGRCIYGGIYDPDNSLSDKHGYRTDVLSALRELDIPVIRYPGGNFVATYHWQDGVGPKELRPARPELAWLGTETNEFGTDEFMHWLGVLSEGKERRVEPYFCLNFGTGTLDEALAWVEYCNGTRNTYYANLRRKNGHEEPYNIKYWALGNEMWGPWQVGQMTASKYAEQAAQWGKALKLLDPSLCLILCGETGVSSWDHHVLKECIKYTDMHSIHAYTAAPSHMANAIAPLSAERAIQTTAALIDIARIENNIPPSAPQVKICFDEWNVWDPIRAPGEEGAEELYTLSDALAVAVWLNVFVRQSRWMGMANIAQTVNVISPLMTTEKGIVKQSTWWPLLLFSKYMRGWTLGIHVKAAAWEGKTEPAWLEGILYEGACLLDASASVNEEGVVSLVIVNVSESEDAEVELKGVGKDVAVYTITGKDAKAVNTADKEGVSLEESKWDGQGKYKFPKLSITMLRWATGVKVVDVSKGDGLRLDTRKMAWNADGSKE</sequence>
<dbReference type="SMART" id="SM00813">
    <property type="entry name" value="Alpha-L-AF_C"/>
    <property type="match status" value="1"/>
</dbReference>
<dbReference type="InterPro" id="IPR017853">
    <property type="entry name" value="GH"/>
</dbReference>
<keyword evidence="7" id="KW-0326">Glycosidase</keyword>
<dbReference type="OrthoDB" id="3032304at2759"/>
<evidence type="ECO:0000313" key="11">
    <source>
        <dbReference type="Proteomes" id="UP000256328"/>
    </source>
</evidence>
<comment type="catalytic activity">
    <reaction evidence="1">
        <text>Hydrolysis of terminal non-reducing alpha-L-arabinofuranoside residues in alpha-L-arabinosides.</text>
        <dbReference type="EC" id="3.2.1.55"/>
    </reaction>
</comment>
<dbReference type="InterPro" id="IPR010720">
    <property type="entry name" value="Alpha-L-AF_C"/>
</dbReference>
<name>A0A3D8QLT7_9HELO</name>
<evidence type="ECO:0000259" key="9">
    <source>
        <dbReference type="SMART" id="SM00813"/>
    </source>
</evidence>
<dbReference type="Gene3D" id="3.20.20.80">
    <property type="entry name" value="Glycosidases"/>
    <property type="match status" value="1"/>
</dbReference>
<comment type="function">
    <text evidence="8">Alpha-L-arabinofuranosidase involved in the degradation of arabinoxylan, a major component of plant hemicellulose. Acts only on small linear 1,5-alpha-linked L-arabinofuranosyl oligosaccharides.</text>
</comment>
<evidence type="ECO:0000256" key="1">
    <source>
        <dbReference type="ARBA" id="ARBA00001462"/>
    </source>
</evidence>
<evidence type="ECO:0000256" key="7">
    <source>
        <dbReference type="ARBA" id="ARBA00023295"/>
    </source>
</evidence>
<evidence type="ECO:0000313" key="10">
    <source>
        <dbReference type="EMBL" id="RDW62727.1"/>
    </source>
</evidence>
<dbReference type="SUPFAM" id="SSF51011">
    <property type="entry name" value="Glycosyl hydrolase domain"/>
    <property type="match status" value="1"/>
</dbReference>
<dbReference type="InterPro" id="IPR055235">
    <property type="entry name" value="ASD1_cat"/>
</dbReference>
<reference evidence="10 11" key="1">
    <citation type="journal article" date="2018" name="IMA Fungus">
        <title>IMA Genome-F 9: Draft genome sequence of Annulohypoxylon stygium, Aspergillus mulundensis, Berkeleyomyces basicola (syn. Thielaviopsis basicola), Ceratocystis smalleyi, two Cercospora beticola strains, Coleophoma cylindrospora, Fusarium fracticaudum, Phialophora cf. hyalina, and Morchella septimelata.</title>
        <authorList>
            <person name="Wingfield B.D."/>
            <person name="Bills G.F."/>
            <person name="Dong Y."/>
            <person name="Huang W."/>
            <person name="Nel W.J."/>
            <person name="Swalarsk-Parry B.S."/>
            <person name="Vaghefi N."/>
            <person name="Wilken P.M."/>
            <person name="An Z."/>
            <person name="de Beer Z.W."/>
            <person name="De Vos L."/>
            <person name="Chen L."/>
            <person name="Duong T.A."/>
            <person name="Gao Y."/>
            <person name="Hammerbacher A."/>
            <person name="Kikkert J.R."/>
            <person name="Li Y."/>
            <person name="Li H."/>
            <person name="Li K."/>
            <person name="Li Q."/>
            <person name="Liu X."/>
            <person name="Ma X."/>
            <person name="Naidoo K."/>
            <person name="Pethybridge S.J."/>
            <person name="Sun J."/>
            <person name="Steenkamp E.T."/>
            <person name="van der Nest M.A."/>
            <person name="van Wyk S."/>
            <person name="Wingfield M.J."/>
            <person name="Xiong C."/>
            <person name="Yue Q."/>
            <person name="Zhang X."/>
        </authorList>
    </citation>
    <scope>NUCLEOTIDE SEQUENCE [LARGE SCALE GENOMIC DNA]</scope>
    <source>
        <strain evidence="10 11">BP5796</strain>
    </source>
</reference>
<dbReference type="Pfam" id="PF22848">
    <property type="entry name" value="ASD1_dom"/>
    <property type="match status" value="1"/>
</dbReference>
<gene>
    <name evidence="10" type="ORF">BP5796_11029</name>
</gene>
<dbReference type="EC" id="3.2.1.55" evidence="4"/>
<dbReference type="InterPro" id="IPR013780">
    <property type="entry name" value="Glyco_hydro_b"/>
</dbReference>
<dbReference type="AlphaFoldDB" id="A0A3D8QLT7"/>
<evidence type="ECO:0000256" key="6">
    <source>
        <dbReference type="ARBA" id="ARBA00023277"/>
    </source>
</evidence>
<evidence type="ECO:0000256" key="8">
    <source>
        <dbReference type="ARBA" id="ARBA00037415"/>
    </source>
</evidence>